<dbReference type="InterPro" id="IPR010093">
    <property type="entry name" value="SinI_DNA-bd"/>
</dbReference>
<feature type="domain" description="Helix-turn-helix" evidence="1">
    <location>
        <begin position="8"/>
        <end position="61"/>
    </location>
</feature>
<dbReference type="InterPro" id="IPR041657">
    <property type="entry name" value="HTH_17"/>
</dbReference>
<dbReference type="SUPFAM" id="SSF46955">
    <property type="entry name" value="Putative DNA-binding domain"/>
    <property type="match status" value="1"/>
</dbReference>
<comment type="caution">
    <text evidence="2">The sequence shown here is derived from an EMBL/GenBank/DDBJ whole genome shotgun (WGS) entry which is preliminary data.</text>
</comment>
<protein>
    <recommendedName>
        <fullName evidence="1">Helix-turn-helix domain-containing protein</fullName>
    </recommendedName>
</protein>
<sequence length="68" mass="7911">MNPQIEELLTIEQTAKILNVNAQTLRRWDRQGILKAVRVGTRRGVGDRRYRKQDIQAYISRSKSGTKK</sequence>
<dbReference type="InterPro" id="IPR009061">
    <property type="entry name" value="DNA-bd_dom_put_sf"/>
</dbReference>
<reference evidence="2 3" key="1">
    <citation type="journal article" date="2016" name="Nat. Commun.">
        <title>Thousands of microbial genomes shed light on interconnected biogeochemical processes in an aquifer system.</title>
        <authorList>
            <person name="Anantharaman K."/>
            <person name="Brown C.T."/>
            <person name="Hug L.A."/>
            <person name="Sharon I."/>
            <person name="Castelle C.J."/>
            <person name="Probst A.J."/>
            <person name="Thomas B.C."/>
            <person name="Singh A."/>
            <person name="Wilkins M.J."/>
            <person name="Karaoz U."/>
            <person name="Brodie E.L."/>
            <person name="Williams K.H."/>
            <person name="Hubbard S.S."/>
            <person name="Banfield J.F."/>
        </authorList>
    </citation>
    <scope>NUCLEOTIDE SEQUENCE [LARGE SCALE GENOMIC DNA]</scope>
</reference>
<evidence type="ECO:0000259" key="1">
    <source>
        <dbReference type="Pfam" id="PF12728"/>
    </source>
</evidence>
<dbReference type="Proteomes" id="UP000177050">
    <property type="component" value="Unassembled WGS sequence"/>
</dbReference>
<dbReference type="Gene3D" id="1.10.1660.10">
    <property type="match status" value="1"/>
</dbReference>
<organism evidence="2 3">
    <name type="scientific">Candidatus Roizmanbacteria bacterium RIFOXYD1_FULL_38_12</name>
    <dbReference type="NCBI Taxonomy" id="1802093"/>
    <lineage>
        <taxon>Bacteria</taxon>
        <taxon>Candidatus Roizmaniibacteriota</taxon>
    </lineage>
</organism>
<evidence type="ECO:0000313" key="2">
    <source>
        <dbReference type="EMBL" id="OGK73464.1"/>
    </source>
</evidence>
<gene>
    <name evidence="2" type="ORF">A3K52_01560</name>
</gene>
<dbReference type="AlphaFoldDB" id="A0A1F7L0A1"/>
<dbReference type="Pfam" id="PF12728">
    <property type="entry name" value="HTH_17"/>
    <property type="match status" value="1"/>
</dbReference>
<evidence type="ECO:0000313" key="3">
    <source>
        <dbReference type="Proteomes" id="UP000177050"/>
    </source>
</evidence>
<dbReference type="NCBIfam" id="TIGR01764">
    <property type="entry name" value="excise"/>
    <property type="match status" value="1"/>
</dbReference>
<accession>A0A1F7L0A1</accession>
<dbReference type="EMBL" id="MGBR01000001">
    <property type="protein sequence ID" value="OGK73464.1"/>
    <property type="molecule type" value="Genomic_DNA"/>
</dbReference>
<dbReference type="GO" id="GO:0003677">
    <property type="term" value="F:DNA binding"/>
    <property type="evidence" value="ECO:0007669"/>
    <property type="project" value="InterPro"/>
</dbReference>
<proteinExistence type="predicted"/>
<name>A0A1F7L0A1_9BACT</name>